<gene>
    <name evidence="10" type="ORF">S03H2_47250</name>
</gene>
<evidence type="ECO:0000256" key="4">
    <source>
        <dbReference type="ARBA" id="ARBA00022519"/>
    </source>
</evidence>
<dbReference type="SUPFAM" id="SSF52540">
    <property type="entry name" value="P-loop containing nucleoside triphosphate hydrolases"/>
    <property type="match status" value="1"/>
</dbReference>
<comment type="subcellular location">
    <subcellularLocation>
        <location evidence="1">Membrane</location>
    </subcellularLocation>
</comment>
<dbReference type="InterPro" id="IPR050388">
    <property type="entry name" value="ABC_Ni/Peptide_Import"/>
</dbReference>
<feature type="non-terminal residue" evidence="10">
    <location>
        <position position="147"/>
    </location>
</feature>
<dbReference type="EMBL" id="BARU01029732">
    <property type="protein sequence ID" value="GAH70284.1"/>
    <property type="molecule type" value="Genomic_DNA"/>
</dbReference>
<name>X1IW04_9ZZZZ</name>
<dbReference type="InterPro" id="IPR027417">
    <property type="entry name" value="P-loop_NTPase"/>
</dbReference>
<keyword evidence="8" id="KW-0472">Membrane</keyword>
<dbReference type="InterPro" id="IPR013563">
    <property type="entry name" value="Oligopep_ABC_C"/>
</dbReference>
<evidence type="ECO:0000256" key="1">
    <source>
        <dbReference type="ARBA" id="ARBA00004370"/>
    </source>
</evidence>
<dbReference type="Gene3D" id="3.40.50.300">
    <property type="entry name" value="P-loop containing nucleotide triphosphate hydrolases"/>
    <property type="match status" value="1"/>
</dbReference>
<dbReference type="NCBIfam" id="TIGR01727">
    <property type="entry name" value="oligo_HPY"/>
    <property type="match status" value="1"/>
</dbReference>
<dbReference type="GO" id="GO:0016020">
    <property type="term" value="C:membrane"/>
    <property type="evidence" value="ECO:0007669"/>
    <property type="project" value="UniProtKB-SubCell"/>
</dbReference>
<dbReference type="AlphaFoldDB" id="X1IW04"/>
<evidence type="ECO:0000256" key="8">
    <source>
        <dbReference type="ARBA" id="ARBA00023136"/>
    </source>
</evidence>
<evidence type="ECO:0000313" key="10">
    <source>
        <dbReference type="EMBL" id="GAH70284.1"/>
    </source>
</evidence>
<dbReference type="PANTHER" id="PTHR43297:SF14">
    <property type="entry name" value="ATPASE AAA-TYPE CORE DOMAIN-CONTAINING PROTEIN"/>
    <property type="match status" value="1"/>
</dbReference>
<evidence type="ECO:0000256" key="6">
    <source>
        <dbReference type="ARBA" id="ARBA00022840"/>
    </source>
</evidence>
<comment type="caution">
    <text evidence="10">The sequence shown here is derived from an EMBL/GenBank/DDBJ whole genome shotgun (WGS) entry which is preliminary data.</text>
</comment>
<feature type="domain" description="Oligopeptide/dipeptide ABC transporter C-terminal" evidence="9">
    <location>
        <begin position="71"/>
        <end position="137"/>
    </location>
</feature>
<keyword evidence="6" id="KW-0067">ATP-binding</keyword>
<dbReference type="GO" id="GO:0015833">
    <property type="term" value="P:peptide transport"/>
    <property type="evidence" value="ECO:0007669"/>
    <property type="project" value="InterPro"/>
</dbReference>
<sequence>MIAMALSCHPALLVADEPTTALDVTIQAQILELIKKLQEQLAMAVLYITHDLGVIAEIADEIAVMYLGKIVEYGSKREILKAPCHPYTVRLLRSIPKIGKKARVRLDVIEGTVPLPIGLPRMCSFSSRCPKSMEGICSRNIPELIEN</sequence>
<dbReference type="Pfam" id="PF08352">
    <property type="entry name" value="oligo_HPY"/>
    <property type="match status" value="1"/>
</dbReference>
<accession>X1IW04</accession>
<evidence type="ECO:0000259" key="9">
    <source>
        <dbReference type="Pfam" id="PF08352"/>
    </source>
</evidence>
<reference evidence="10" key="1">
    <citation type="journal article" date="2014" name="Front. Microbiol.">
        <title>High frequency of phylogenetically diverse reductive dehalogenase-homologous genes in deep subseafloor sedimentary metagenomes.</title>
        <authorList>
            <person name="Kawai M."/>
            <person name="Futagami T."/>
            <person name="Toyoda A."/>
            <person name="Takaki Y."/>
            <person name="Nishi S."/>
            <person name="Hori S."/>
            <person name="Arai W."/>
            <person name="Tsubouchi T."/>
            <person name="Morono Y."/>
            <person name="Uchiyama I."/>
            <person name="Ito T."/>
            <person name="Fujiyama A."/>
            <person name="Inagaki F."/>
            <person name="Takami H."/>
        </authorList>
    </citation>
    <scope>NUCLEOTIDE SEQUENCE</scope>
    <source>
        <strain evidence="10">Expedition CK06-06</strain>
    </source>
</reference>
<keyword evidence="2" id="KW-0813">Transport</keyword>
<evidence type="ECO:0000256" key="2">
    <source>
        <dbReference type="ARBA" id="ARBA00022448"/>
    </source>
</evidence>
<evidence type="ECO:0000256" key="5">
    <source>
        <dbReference type="ARBA" id="ARBA00022741"/>
    </source>
</evidence>
<evidence type="ECO:0000256" key="3">
    <source>
        <dbReference type="ARBA" id="ARBA00022475"/>
    </source>
</evidence>
<proteinExistence type="predicted"/>
<organism evidence="10">
    <name type="scientific">marine sediment metagenome</name>
    <dbReference type="NCBI Taxonomy" id="412755"/>
    <lineage>
        <taxon>unclassified sequences</taxon>
        <taxon>metagenomes</taxon>
        <taxon>ecological metagenomes</taxon>
    </lineage>
</organism>
<evidence type="ECO:0000256" key="7">
    <source>
        <dbReference type="ARBA" id="ARBA00022967"/>
    </source>
</evidence>
<protein>
    <recommendedName>
        <fullName evidence="9">Oligopeptide/dipeptide ABC transporter C-terminal domain-containing protein</fullName>
    </recommendedName>
</protein>
<keyword evidence="5" id="KW-0547">Nucleotide-binding</keyword>
<keyword evidence="3" id="KW-1003">Cell membrane</keyword>
<keyword evidence="7" id="KW-1278">Translocase</keyword>
<dbReference type="PANTHER" id="PTHR43297">
    <property type="entry name" value="OLIGOPEPTIDE TRANSPORT ATP-BINDING PROTEIN APPD"/>
    <property type="match status" value="1"/>
</dbReference>
<keyword evidence="4" id="KW-0997">Cell inner membrane</keyword>
<dbReference type="GO" id="GO:0005524">
    <property type="term" value="F:ATP binding"/>
    <property type="evidence" value="ECO:0007669"/>
    <property type="project" value="UniProtKB-KW"/>
</dbReference>